<comment type="caution">
    <text evidence="2">The sequence shown here is derived from an EMBL/GenBank/DDBJ whole genome shotgun (WGS) entry which is preliminary data.</text>
</comment>
<evidence type="ECO:0000256" key="1">
    <source>
        <dbReference type="SAM" id="MobiDB-lite"/>
    </source>
</evidence>
<evidence type="ECO:0000313" key="3">
    <source>
        <dbReference type="Proteomes" id="UP000676336"/>
    </source>
</evidence>
<name>A0A8S3BQL4_9BILA</name>
<dbReference type="Gene3D" id="3.30.450.20">
    <property type="entry name" value="PAS domain"/>
    <property type="match status" value="1"/>
</dbReference>
<reference evidence="2" key="1">
    <citation type="submission" date="2021-02" db="EMBL/GenBank/DDBJ databases">
        <authorList>
            <person name="Nowell W R."/>
        </authorList>
    </citation>
    <scope>NUCLEOTIDE SEQUENCE</scope>
</reference>
<accession>A0A8S3BQL4</accession>
<sequence>NETYYARMTINVTNEYRQVRIQRKKKTNLENANLHSTTTRRNNVFGTILIITIEDSSYIDITLHDIHKQEFYTKMNLVGEIIFEDHRGALETGYLPHEILSQSIFDFVYHDDRLVKLHALWKCVTTGLSKLQWRLNARDGSIVFLQTEYKLISNPQHPDIIIARNEVLNPMQRSQFDELQTAWKHQCAADIKGNSSSFKFLSSSDNGSSSASNGQCRICVPSIGMCFTTDKLQPLNLPGNIFGISKLTRRLTIQDYIQVLMDNDKHMDGELAAMINNIQSSPAGYRRLNEKTKKPQQNGSDVTMDEKVPLDSSPS</sequence>
<protein>
    <submittedName>
        <fullName evidence="2">Uncharacterized protein</fullName>
    </submittedName>
</protein>
<feature type="region of interest" description="Disordered" evidence="1">
    <location>
        <begin position="283"/>
        <end position="315"/>
    </location>
</feature>
<dbReference type="AlphaFoldDB" id="A0A8S3BQL4"/>
<gene>
    <name evidence="2" type="ORF">SMN809_LOCUS49010</name>
</gene>
<dbReference type="Proteomes" id="UP000676336">
    <property type="component" value="Unassembled WGS sequence"/>
</dbReference>
<dbReference type="InterPro" id="IPR035965">
    <property type="entry name" value="PAS-like_dom_sf"/>
</dbReference>
<organism evidence="2 3">
    <name type="scientific">Rotaria magnacalcarata</name>
    <dbReference type="NCBI Taxonomy" id="392030"/>
    <lineage>
        <taxon>Eukaryota</taxon>
        <taxon>Metazoa</taxon>
        <taxon>Spiralia</taxon>
        <taxon>Gnathifera</taxon>
        <taxon>Rotifera</taxon>
        <taxon>Eurotatoria</taxon>
        <taxon>Bdelloidea</taxon>
        <taxon>Philodinida</taxon>
        <taxon>Philodinidae</taxon>
        <taxon>Rotaria</taxon>
    </lineage>
</organism>
<proteinExistence type="predicted"/>
<dbReference type="EMBL" id="CAJOBI010158863">
    <property type="protein sequence ID" value="CAF4842694.1"/>
    <property type="molecule type" value="Genomic_DNA"/>
</dbReference>
<dbReference type="Pfam" id="PF14598">
    <property type="entry name" value="PAS_11"/>
    <property type="match status" value="1"/>
</dbReference>
<dbReference type="PANTHER" id="PTHR23042">
    <property type="entry name" value="CIRCADIAN PROTEIN CLOCK/ARNT/BMAL/PAS"/>
    <property type="match status" value="1"/>
</dbReference>
<dbReference type="InterPro" id="IPR050933">
    <property type="entry name" value="Circadian_TF"/>
</dbReference>
<dbReference type="SUPFAM" id="SSF55785">
    <property type="entry name" value="PYP-like sensor domain (PAS domain)"/>
    <property type="match status" value="1"/>
</dbReference>
<feature type="non-terminal residue" evidence="2">
    <location>
        <position position="315"/>
    </location>
</feature>
<feature type="non-terminal residue" evidence="2">
    <location>
        <position position="1"/>
    </location>
</feature>
<evidence type="ECO:0000313" key="2">
    <source>
        <dbReference type="EMBL" id="CAF4842694.1"/>
    </source>
</evidence>